<protein>
    <recommendedName>
        <fullName evidence="2">histidine kinase</fullName>
        <ecNumber evidence="2">2.7.13.3</ecNumber>
    </recommendedName>
</protein>
<feature type="region of interest" description="Disordered" evidence="9">
    <location>
        <begin position="366"/>
        <end position="399"/>
    </location>
</feature>
<dbReference type="SMART" id="SM00387">
    <property type="entry name" value="HATPase_c"/>
    <property type="match status" value="1"/>
</dbReference>
<evidence type="ECO:0000256" key="9">
    <source>
        <dbReference type="SAM" id="MobiDB-lite"/>
    </source>
</evidence>
<gene>
    <name evidence="12" type="ORF">HDA33_002116</name>
</gene>
<dbReference type="Proteomes" id="UP000567246">
    <property type="component" value="Unassembled WGS sequence"/>
</dbReference>
<reference evidence="12 13" key="1">
    <citation type="submission" date="2020-08" db="EMBL/GenBank/DDBJ databases">
        <title>Sequencing the genomes of 1000 actinobacteria strains.</title>
        <authorList>
            <person name="Klenk H.-P."/>
        </authorList>
    </citation>
    <scope>NUCLEOTIDE SEQUENCE [LARGE SCALE GENOMIC DNA]</scope>
    <source>
        <strain evidence="12 13">DSM 17945</strain>
    </source>
</reference>
<feature type="region of interest" description="Disordered" evidence="9">
    <location>
        <begin position="1"/>
        <end position="21"/>
    </location>
</feature>
<dbReference type="GO" id="GO:0000155">
    <property type="term" value="F:phosphorelay sensor kinase activity"/>
    <property type="evidence" value="ECO:0007669"/>
    <property type="project" value="InterPro"/>
</dbReference>
<dbReference type="GO" id="GO:0046983">
    <property type="term" value="F:protein dimerization activity"/>
    <property type="evidence" value="ECO:0007669"/>
    <property type="project" value="InterPro"/>
</dbReference>
<organism evidence="12 13">
    <name type="scientific">Micrococcus endophyticus</name>
    <dbReference type="NCBI Taxonomy" id="455343"/>
    <lineage>
        <taxon>Bacteria</taxon>
        <taxon>Bacillati</taxon>
        <taxon>Actinomycetota</taxon>
        <taxon>Actinomycetes</taxon>
        <taxon>Micrococcales</taxon>
        <taxon>Micrococcaceae</taxon>
        <taxon>Micrococcus</taxon>
    </lineage>
</organism>
<keyword evidence="7" id="KW-0067">ATP-binding</keyword>
<keyword evidence="8" id="KW-0902">Two-component regulatory system</keyword>
<evidence type="ECO:0000256" key="6">
    <source>
        <dbReference type="ARBA" id="ARBA00022777"/>
    </source>
</evidence>
<dbReference type="Gene3D" id="3.30.565.10">
    <property type="entry name" value="Histidine kinase-like ATPase, C-terminal domain"/>
    <property type="match status" value="1"/>
</dbReference>
<feature type="domain" description="Histidine kinase/HSP90-like ATPase" evidence="11">
    <location>
        <begin position="331"/>
        <end position="439"/>
    </location>
</feature>
<proteinExistence type="predicted"/>
<dbReference type="AlphaFoldDB" id="A0A7W9JLN8"/>
<dbReference type="InterPro" id="IPR050482">
    <property type="entry name" value="Sensor_HK_TwoCompSys"/>
</dbReference>
<dbReference type="GO" id="GO:0005524">
    <property type="term" value="F:ATP binding"/>
    <property type="evidence" value="ECO:0007669"/>
    <property type="project" value="UniProtKB-KW"/>
</dbReference>
<keyword evidence="3" id="KW-0597">Phosphoprotein</keyword>
<dbReference type="GO" id="GO:0016020">
    <property type="term" value="C:membrane"/>
    <property type="evidence" value="ECO:0007669"/>
    <property type="project" value="InterPro"/>
</dbReference>
<keyword evidence="5" id="KW-0547">Nucleotide-binding</keyword>
<evidence type="ECO:0000256" key="4">
    <source>
        <dbReference type="ARBA" id="ARBA00022679"/>
    </source>
</evidence>
<keyword evidence="6 12" id="KW-0418">Kinase</keyword>
<dbReference type="Pfam" id="PF07730">
    <property type="entry name" value="HisKA_3"/>
    <property type="match status" value="1"/>
</dbReference>
<dbReference type="InterPro" id="IPR036890">
    <property type="entry name" value="HATPase_C_sf"/>
</dbReference>
<feature type="region of interest" description="Disordered" evidence="9">
    <location>
        <begin position="422"/>
        <end position="475"/>
    </location>
</feature>
<evidence type="ECO:0000256" key="7">
    <source>
        <dbReference type="ARBA" id="ARBA00022840"/>
    </source>
</evidence>
<evidence type="ECO:0000256" key="8">
    <source>
        <dbReference type="ARBA" id="ARBA00023012"/>
    </source>
</evidence>
<keyword evidence="10" id="KW-0472">Membrane</keyword>
<dbReference type="EMBL" id="JACHMW010000001">
    <property type="protein sequence ID" value="MBB5849552.1"/>
    <property type="molecule type" value="Genomic_DNA"/>
</dbReference>
<dbReference type="Pfam" id="PF02518">
    <property type="entry name" value="HATPase_c"/>
    <property type="match status" value="1"/>
</dbReference>
<keyword evidence="13" id="KW-1185">Reference proteome</keyword>
<evidence type="ECO:0000256" key="10">
    <source>
        <dbReference type="SAM" id="Phobius"/>
    </source>
</evidence>
<dbReference type="InterPro" id="IPR003594">
    <property type="entry name" value="HATPase_dom"/>
</dbReference>
<feature type="compositionally biased region" description="Acidic residues" evidence="9">
    <location>
        <begin position="441"/>
        <end position="451"/>
    </location>
</feature>
<sequence length="475" mass="50338">MSAPAPASPAPVATAGTPAPAPHARALGPGWRRADAITAAVLAVAGVELAYLSDFISEMPWRHGVGWVALGAAVLALPLAWRRRFPVTVMLTISVLYIALASWVGIELYASQVVLFLGFYSVGAWCPDRRRALWSRTAVAAAMAVWLGWVTVDGFTDPEVGERGVNAYAAVAAIQFLVNLAYFSGAWIFGDRAWREAIRRQRLEAAHAEIRAQQARIAAQEVSLERLRIARELHDVVAHHVTAMGVQAGAARLTLDRDPEAAAGHLRGIESSAREAVAELKTMVHTLRDADAAPDSLPRLADLEDLVAQAVRLGTDARLTRVGPEPRLGAPAELALYRVAQESLTNARRHAGPRAAVEVRLRTEPERVELEVSDDGRARPDAEAGSERSPGGAGGAVPAGTGLGLVGMAERMASVGGTVRCGPKPGGGWLVRASVPTLPEPGEDAAWDAPDEPAPAPDETVQPETMPDPTTEATR</sequence>
<feature type="transmembrane region" description="Helical" evidence="10">
    <location>
        <begin position="109"/>
        <end position="126"/>
    </location>
</feature>
<feature type="transmembrane region" description="Helical" evidence="10">
    <location>
        <begin position="133"/>
        <end position="152"/>
    </location>
</feature>
<feature type="transmembrane region" description="Helical" evidence="10">
    <location>
        <begin position="64"/>
        <end position="80"/>
    </location>
</feature>
<dbReference type="CDD" id="cd16917">
    <property type="entry name" value="HATPase_UhpB-NarQ-NarX-like"/>
    <property type="match status" value="1"/>
</dbReference>
<dbReference type="Pfam" id="PF23539">
    <property type="entry name" value="DUF7134"/>
    <property type="match status" value="1"/>
</dbReference>
<evidence type="ECO:0000259" key="11">
    <source>
        <dbReference type="SMART" id="SM00387"/>
    </source>
</evidence>
<dbReference type="InterPro" id="IPR055558">
    <property type="entry name" value="DUF7134"/>
</dbReference>
<dbReference type="PANTHER" id="PTHR24421">
    <property type="entry name" value="NITRATE/NITRITE SENSOR PROTEIN NARX-RELATED"/>
    <property type="match status" value="1"/>
</dbReference>
<comment type="caution">
    <text evidence="12">The sequence shown here is derived from an EMBL/GenBank/DDBJ whole genome shotgun (WGS) entry which is preliminary data.</text>
</comment>
<dbReference type="PANTHER" id="PTHR24421:SF10">
    <property type="entry name" value="NITRATE_NITRITE SENSOR PROTEIN NARQ"/>
    <property type="match status" value="1"/>
</dbReference>
<comment type="catalytic activity">
    <reaction evidence="1">
        <text>ATP + protein L-histidine = ADP + protein N-phospho-L-histidine.</text>
        <dbReference type="EC" id="2.7.13.3"/>
    </reaction>
</comment>
<dbReference type="SUPFAM" id="SSF55874">
    <property type="entry name" value="ATPase domain of HSP90 chaperone/DNA topoisomerase II/histidine kinase"/>
    <property type="match status" value="1"/>
</dbReference>
<evidence type="ECO:0000256" key="2">
    <source>
        <dbReference type="ARBA" id="ARBA00012438"/>
    </source>
</evidence>
<keyword evidence="10" id="KW-1133">Transmembrane helix</keyword>
<dbReference type="EC" id="2.7.13.3" evidence="2"/>
<evidence type="ECO:0000256" key="1">
    <source>
        <dbReference type="ARBA" id="ARBA00000085"/>
    </source>
</evidence>
<evidence type="ECO:0000256" key="3">
    <source>
        <dbReference type="ARBA" id="ARBA00022553"/>
    </source>
</evidence>
<dbReference type="Gene3D" id="1.20.5.1930">
    <property type="match status" value="1"/>
</dbReference>
<evidence type="ECO:0000313" key="12">
    <source>
        <dbReference type="EMBL" id="MBB5849552.1"/>
    </source>
</evidence>
<keyword evidence="4" id="KW-0808">Transferase</keyword>
<dbReference type="InterPro" id="IPR011712">
    <property type="entry name" value="Sig_transdc_His_kin_sub3_dim/P"/>
</dbReference>
<feature type="transmembrane region" description="Helical" evidence="10">
    <location>
        <begin position="167"/>
        <end position="190"/>
    </location>
</feature>
<dbReference type="RefSeq" id="WP_184173165.1">
    <property type="nucleotide sequence ID" value="NZ_BAABAG010000017.1"/>
</dbReference>
<name>A0A7W9JLN8_9MICC</name>
<accession>A0A7W9JLN8</accession>
<evidence type="ECO:0000256" key="5">
    <source>
        <dbReference type="ARBA" id="ARBA00022741"/>
    </source>
</evidence>
<feature type="transmembrane region" description="Helical" evidence="10">
    <location>
        <begin position="87"/>
        <end position="103"/>
    </location>
</feature>
<keyword evidence="10" id="KW-0812">Transmembrane</keyword>
<evidence type="ECO:0000313" key="13">
    <source>
        <dbReference type="Proteomes" id="UP000567246"/>
    </source>
</evidence>
<feature type="compositionally biased region" description="Basic and acidic residues" evidence="9">
    <location>
        <begin position="366"/>
        <end position="386"/>
    </location>
</feature>